<dbReference type="Proteomes" id="UP001165101">
    <property type="component" value="Unassembled WGS sequence"/>
</dbReference>
<dbReference type="EMBL" id="BSXV01001259">
    <property type="protein sequence ID" value="GME92278.1"/>
    <property type="molecule type" value="Genomic_DNA"/>
</dbReference>
<accession>A0ACB5TPQ8</accession>
<comment type="caution">
    <text evidence="1">The sequence shown here is derived from an EMBL/GenBank/DDBJ whole genome shotgun (WGS) entry which is preliminary data.</text>
</comment>
<evidence type="ECO:0000313" key="2">
    <source>
        <dbReference type="Proteomes" id="UP001165101"/>
    </source>
</evidence>
<evidence type="ECO:0000313" key="1">
    <source>
        <dbReference type="EMBL" id="GME92278.1"/>
    </source>
</evidence>
<proteinExistence type="predicted"/>
<organism evidence="1 2">
    <name type="scientific">Candida boidinii</name>
    <name type="common">Yeast</name>
    <dbReference type="NCBI Taxonomy" id="5477"/>
    <lineage>
        <taxon>Eukaryota</taxon>
        <taxon>Fungi</taxon>
        <taxon>Dikarya</taxon>
        <taxon>Ascomycota</taxon>
        <taxon>Saccharomycotina</taxon>
        <taxon>Pichiomycetes</taxon>
        <taxon>Pichiales</taxon>
        <taxon>Pichiaceae</taxon>
        <taxon>Ogataea</taxon>
        <taxon>Ogataea/Candida clade</taxon>
    </lineage>
</organism>
<name>A0ACB5TPQ8_CANBO</name>
<keyword evidence="2" id="KW-1185">Reference proteome</keyword>
<protein>
    <submittedName>
        <fullName evidence="1">Unnamed protein product</fullName>
    </submittedName>
</protein>
<sequence length="148" mass="17044">MEQKDTTESQWRVNIKNPEWYYFGLELKLINDKGILLNFNDNNNQDFIKLDLISWKKLILNSLISMNGILGESLKFDILDINNFKSIIRLNKFDKLLFIQSLQSFNFNLSDIINIDNLNSNSNSNSNIVGSIIIGSKSQYLTGVATYL</sequence>
<reference evidence="1" key="1">
    <citation type="submission" date="2023-04" db="EMBL/GenBank/DDBJ databases">
        <title>Candida boidinii NBRC 1967.</title>
        <authorList>
            <person name="Ichikawa N."/>
            <person name="Sato H."/>
            <person name="Tonouchi N."/>
        </authorList>
    </citation>
    <scope>NUCLEOTIDE SEQUENCE</scope>
    <source>
        <strain evidence="1">NBRC 1967</strain>
    </source>
</reference>
<gene>
    <name evidence="1" type="ORF">Cboi01_000267200</name>
</gene>